<proteinExistence type="predicted"/>
<evidence type="ECO:0000313" key="2">
    <source>
        <dbReference type="Proteomes" id="UP001057402"/>
    </source>
</evidence>
<gene>
    <name evidence="1" type="ORF">MLD38_018148</name>
</gene>
<reference evidence="2" key="1">
    <citation type="journal article" date="2023" name="Front. Plant Sci.">
        <title>Chromosomal-level genome assembly of Melastoma candidum provides insights into trichome evolution.</title>
        <authorList>
            <person name="Zhong Y."/>
            <person name="Wu W."/>
            <person name="Sun C."/>
            <person name="Zou P."/>
            <person name="Liu Y."/>
            <person name="Dai S."/>
            <person name="Zhou R."/>
        </authorList>
    </citation>
    <scope>NUCLEOTIDE SEQUENCE [LARGE SCALE GENOMIC DNA]</scope>
</reference>
<comment type="caution">
    <text evidence="1">The sequence shown here is derived from an EMBL/GenBank/DDBJ whole genome shotgun (WGS) entry which is preliminary data.</text>
</comment>
<dbReference type="Proteomes" id="UP001057402">
    <property type="component" value="Chromosome 5"/>
</dbReference>
<organism evidence="1 2">
    <name type="scientific">Melastoma candidum</name>
    <dbReference type="NCBI Taxonomy" id="119954"/>
    <lineage>
        <taxon>Eukaryota</taxon>
        <taxon>Viridiplantae</taxon>
        <taxon>Streptophyta</taxon>
        <taxon>Embryophyta</taxon>
        <taxon>Tracheophyta</taxon>
        <taxon>Spermatophyta</taxon>
        <taxon>Magnoliopsida</taxon>
        <taxon>eudicotyledons</taxon>
        <taxon>Gunneridae</taxon>
        <taxon>Pentapetalae</taxon>
        <taxon>rosids</taxon>
        <taxon>malvids</taxon>
        <taxon>Myrtales</taxon>
        <taxon>Melastomataceae</taxon>
        <taxon>Melastomatoideae</taxon>
        <taxon>Melastomateae</taxon>
        <taxon>Melastoma</taxon>
    </lineage>
</organism>
<dbReference type="EMBL" id="CM042884">
    <property type="protein sequence ID" value="KAI4369734.1"/>
    <property type="molecule type" value="Genomic_DNA"/>
</dbReference>
<sequence length="218" mass="23995">MALSFDRDAFVEELLDISSSSSPAVAEVVGPDDDGPSMEEELEWISNMDAFPSLETFFHSPLPRDEILGSPVSVLENSSLTLSGDCTSYVHNGRVRWTSMTTGRRSVRVPVKARSKSARKRRRNVFGKFPASRAKVPRRDPGKGTVGHKCLHCGAEKTPQWRAGPHGPKTLCNACGVRYKSGRLVPEYRPVSSPTFSSQLHSNSHGKIMEMRRVKGGV</sequence>
<protein>
    <submittedName>
        <fullName evidence="1">Uncharacterized protein</fullName>
    </submittedName>
</protein>
<name>A0ACB9QT39_9MYRT</name>
<keyword evidence="2" id="KW-1185">Reference proteome</keyword>
<accession>A0ACB9QT39</accession>
<evidence type="ECO:0000313" key="1">
    <source>
        <dbReference type="EMBL" id="KAI4369734.1"/>
    </source>
</evidence>